<dbReference type="EMBL" id="JBBKZT010000013">
    <property type="protein sequence ID" value="MEJ8850073.1"/>
    <property type="molecule type" value="Genomic_DNA"/>
</dbReference>
<organism evidence="10 11">
    <name type="scientific">Variovorax rhizosphaerae</name>
    <dbReference type="NCBI Taxonomy" id="1836200"/>
    <lineage>
        <taxon>Bacteria</taxon>
        <taxon>Pseudomonadati</taxon>
        <taxon>Pseudomonadota</taxon>
        <taxon>Betaproteobacteria</taxon>
        <taxon>Burkholderiales</taxon>
        <taxon>Comamonadaceae</taxon>
        <taxon>Variovorax</taxon>
    </lineage>
</organism>
<feature type="transmembrane region" description="Helical" evidence="8">
    <location>
        <begin position="115"/>
        <end position="133"/>
    </location>
</feature>
<evidence type="ECO:0000256" key="5">
    <source>
        <dbReference type="ARBA" id="ARBA00022692"/>
    </source>
</evidence>
<dbReference type="Gene3D" id="1.10.3720.10">
    <property type="entry name" value="MetI-like"/>
    <property type="match status" value="1"/>
</dbReference>
<dbReference type="InterPro" id="IPR000515">
    <property type="entry name" value="MetI-like"/>
</dbReference>
<evidence type="ECO:0000313" key="10">
    <source>
        <dbReference type="EMBL" id="MEJ8850073.1"/>
    </source>
</evidence>
<dbReference type="Pfam" id="PF00528">
    <property type="entry name" value="BPD_transp_1"/>
    <property type="match status" value="1"/>
</dbReference>
<proteinExistence type="inferred from homology"/>
<keyword evidence="7 8" id="KW-0472">Membrane</keyword>
<feature type="transmembrane region" description="Helical" evidence="8">
    <location>
        <begin position="201"/>
        <end position="225"/>
    </location>
</feature>
<dbReference type="SUPFAM" id="SSF161098">
    <property type="entry name" value="MetI-like"/>
    <property type="match status" value="1"/>
</dbReference>
<keyword evidence="3 8" id="KW-0813">Transport</keyword>
<feature type="domain" description="ABC transmembrane type-1" evidence="9">
    <location>
        <begin position="59"/>
        <end position="265"/>
    </location>
</feature>
<dbReference type="PANTHER" id="PTHR42929:SF5">
    <property type="entry name" value="ABC TRANSPORTER PERMEASE PROTEIN"/>
    <property type="match status" value="1"/>
</dbReference>
<keyword evidence="4" id="KW-1003">Cell membrane</keyword>
<dbReference type="RefSeq" id="WP_340345288.1">
    <property type="nucleotide sequence ID" value="NZ_JBBKZT010000013.1"/>
</dbReference>
<comment type="caution">
    <text evidence="10">The sequence shown here is derived from an EMBL/GenBank/DDBJ whole genome shotgun (WGS) entry which is preliminary data.</text>
</comment>
<evidence type="ECO:0000256" key="4">
    <source>
        <dbReference type="ARBA" id="ARBA00022475"/>
    </source>
</evidence>
<gene>
    <name evidence="10" type="ORF">WKW82_25740</name>
</gene>
<evidence type="ECO:0000256" key="6">
    <source>
        <dbReference type="ARBA" id="ARBA00022989"/>
    </source>
</evidence>
<dbReference type="CDD" id="cd06261">
    <property type="entry name" value="TM_PBP2"/>
    <property type="match status" value="1"/>
</dbReference>
<dbReference type="PANTHER" id="PTHR42929">
    <property type="entry name" value="INNER MEMBRANE ABC TRANSPORTER PERMEASE PROTEIN YDCU-RELATED-RELATED"/>
    <property type="match status" value="1"/>
</dbReference>
<keyword evidence="11" id="KW-1185">Reference proteome</keyword>
<evidence type="ECO:0000256" key="8">
    <source>
        <dbReference type="RuleBase" id="RU363032"/>
    </source>
</evidence>
<evidence type="ECO:0000256" key="3">
    <source>
        <dbReference type="ARBA" id="ARBA00022448"/>
    </source>
</evidence>
<name>A0ABU8WTM1_9BURK</name>
<dbReference type="InterPro" id="IPR035906">
    <property type="entry name" value="MetI-like_sf"/>
</dbReference>
<dbReference type="Proteomes" id="UP001385892">
    <property type="component" value="Unassembled WGS sequence"/>
</dbReference>
<sequence length="277" mass="29314">MAFLILPAALLVMLTLLAPMALLGRISLNLYDAVDLMKEALTPLNYVNAFADPYYRAVLGNSLLIAITCTVLTLMLALAPAYWLSRLGPRWKSPVMIVTLLPLMVGNVVRSAGWMALLGTQGAVNTFLVWGGLSDGPVKMMSTTGAVVVGIVSVVLPYMILTVSSVIDSVSSTVEEAASNLGAGPLTVFRRVVAPLAAPGIAAGCVLTFILCINAYATPVLLGGARFKMMAPAVFDQFTRAANWPFGAALAIILLITTLLMTIAGNYFLSRRYVVSA</sequence>
<dbReference type="PROSITE" id="PS50928">
    <property type="entry name" value="ABC_TM1"/>
    <property type="match status" value="1"/>
</dbReference>
<reference evidence="10 11" key="1">
    <citation type="submission" date="2024-03" db="EMBL/GenBank/DDBJ databases">
        <title>Novel species of the genus Variovorax.</title>
        <authorList>
            <person name="Liu Q."/>
            <person name="Xin Y.-H."/>
        </authorList>
    </citation>
    <scope>NUCLEOTIDE SEQUENCE [LARGE SCALE GENOMIC DNA]</scope>
    <source>
        <strain evidence="10 11">KACC 18900</strain>
    </source>
</reference>
<comment type="subcellular location">
    <subcellularLocation>
        <location evidence="1 8">Cell membrane</location>
        <topology evidence="1 8">Multi-pass membrane protein</topology>
    </subcellularLocation>
</comment>
<protein>
    <submittedName>
        <fullName evidence="10">ABC transporter permease</fullName>
    </submittedName>
</protein>
<evidence type="ECO:0000259" key="9">
    <source>
        <dbReference type="PROSITE" id="PS50928"/>
    </source>
</evidence>
<feature type="transmembrane region" description="Helical" evidence="8">
    <location>
        <begin position="145"/>
        <end position="167"/>
    </location>
</feature>
<comment type="similarity">
    <text evidence="2">Belongs to the binding-protein-dependent transport system permease family. CysTW subfamily.</text>
</comment>
<evidence type="ECO:0000313" key="11">
    <source>
        <dbReference type="Proteomes" id="UP001385892"/>
    </source>
</evidence>
<accession>A0ABU8WTM1</accession>
<keyword evidence="5 8" id="KW-0812">Transmembrane</keyword>
<evidence type="ECO:0000256" key="2">
    <source>
        <dbReference type="ARBA" id="ARBA00007069"/>
    </source>
</evidence>
<evidence type="ECO:0000256" key="7">
    <source>
        <dbReference type="ARBA" id="ARBA00023136"/>
    </source>
</evidence>
<feature type="transmembrane region" description="Helical" evidence="8">
    <location>
        <begin position="63"/>
        <end position="84"/>
    </location>
</feature>
<keyword evidence="6 8" id="KW-1133">Transmembrane helix</keyword>
<evidence type="ECO:0000256" key="1">
    <source>
        <dbReference type="ARBA" id="ARBA00004651"/>
    </source>
</evidence>
<feature type="transmembrane region" description="Helical" evidence="8">
    <location>
        <begin position="246"/>
        <end position="269"/>
    </location>
</feature>